<keyword evidence="1" id="KW-0812">Transmembrane</keyword>
<dbReference type="PANTHER" id="PTHR36692">
    <property type="entry name" value="PROTEIN SNAKESKIN"/>
    <property type="match status" value="1"/>
</dbReference>
<comment type="caution">
    <text evidence="2">The sequence shown here is derived from an EMBL/GenBank/DDBJ whole genome shotgun (WGS) entry which is preliminary data.</text>
</comment>
<sequence length="205" mass="22935">MIVVFPLPSYDDAFHDVNIQDKRFFQSPGLHRQHSFRVPPNPDKMVSAETIGSIFIKVFKLALNLVILIIYRTGYGGDFLGVGGTWNLNEEKSPDAEIVASGVFVGYFIYTSVQLITFCFGTTKLKRELSDTIMNVVGTFMWIAVGGTALHYWHGFQPEYDFQQITSERTAGLAMGSLCVVTGALYLADSVLAFIHYAKHENSKY</sequence>
<keyword evidence="1" id="KW-0472">Membrane</keyword>
<evidence type="ECO:0000313" key="3">
    <source>
        <dbReference type="Proteomes" id="UP001562425"/>
    </source>
</evidence>
<keyword evidence="3" id="KW-1185">Reference proteome</keyword>
<dbReference type="PANTHER" id="PTHR36692:SF3">
    <property type="entry name" value="PROTEIN SNAKESKIN"/>
    <property type="match status" value="1"/>
</dbReference>
<evidence type="ECO:0000256" key="1">
    <source>
        <dbReference type="SAM" id="Phobius"/>
    </source>
</evidence>
<dbReference type="InterPro" id="IPR038976">
    <property type="entry name" value="Ssk"/>
</dbReference>
<name>A0ABD1DXV8_CULPP</name>
<feature type="transmembrane region" description="Helical" evidence="1">
    <location>
        <begin position="98"/>
        <end position="121"/>
    </location>
</feature>
<reference evidence="2 3" key="1">
    <citation type="submission" date="2024-05" db="EMBL/GenBank/DDBJ databases">
        <title>Culex pipiens pipiens assembly and annotation.</title>
        <authorList>
            <person name="Alout H."/>
            <person name="Durand T."/>
        </authorList>
    </citation>
    <scope>NUCLEOTIDE SEQUENCE [LARGE SCALE GENOMIC DNA]</scope>
    <source>
        <strain evidence="2">HA-2024</strain>
        <tissue evidence="2">Whole body</tissue>
    </source>
</reference>
<feature type="transmembrane region" description="Helical" evidence="1">
    <location>
        <begin position="173"/>
        <end position="195"/>
    </location>
</feature>
<feature type="transmembrane region" description="Helical" evidence="1">
    <location>
        <begin position="133"/>
        <end position="153"/>
    </location>
</feature>
<proteinExistence type="predicted"/>
<dbReference type="EMBL" id="JBEHCU010000371">
    <property type="protein sequence ID" value="KAL1404476.1"/>
    <property type="molecule type" value="Genomic_DNA"/>
</dbReference>
<protein>
    <recommendedName>
        <fullName evidence="4">Protein snakeskin</fullName>
    </recommendedName>
</protein>
<organism evidence="2 3">
    <name type="scientific">Culex pipiens pipiens</name>
    <name type="common">Northern house mosquito</name>
    <dbReference type="NCBI Taxonomy" id="38569"/>
    <lineage>
        <taxon>Eukaryota</taxon>
        <taxon>Metazoa</taxon>
        <taxon>Ecdysozoa</taxon>
        <taxon>Arthropoda</taxon>
        <taxon>Hexapoda</taxon>
        <taxon>Insecta</taxon>
        <taxon>Pterygota</taxon>
        <taxon>Neoptera</taxon>
        <taxon>Endopterygota</taxon>
        <taxon>Diptera</taxon>
        <taxon>Nematocera</taxon>
        <taxon>Culicoidea</taxon>
        <taxon>Culicidae</taxon>
        <taxon>Culicinae</taxon>
        <taxon>Culicini</taxon>
        <taxon>Culex</taxon>
        <taxon>Culex</taxon>
    </lineage>
</organism>
<evidence type="ECO:0000313" key="2">
    <source>
        <dbReference type="EMBL" id="KAL1404476.1"/>
    </source>
</evidence>
<dbReference type="Proteomes" id="UP001562425">
    <property type="component" value="Unassembled WGS sequence"/>
</dbReference>
<evidence type="ECO:0008006" key="4">
    <source>
        <dbReference type="Google" id="ProtNLM"/>
    </source>
</evidence>
<dbReference type="AlphaFoldDB" id="A0ABD1DXV8"/>
<gene>
    <name evidence="2" type="ORF">pipiens_005336</name>
</gene>
<accession>A0ABD1DXV8</accession>
<keyword evidence="1" id="KW-1133">Transmembrane helix</keyword>